<dbReference type="GeneTree" id="ENSGT00530000063410"/>
<feature type="domain" description="Lactate/malate dehydrogenase C-terminal" evidence="17">
    <location>
        <begin position="165"/>
        <end position="265"/>
    </location>
</feature>
<evidence type="ECO:0000313" key="18">
    <source>
        <dbReference type="Ensembl" id="ENSPCOP00000026694.1"/>
    </source>
</evidence>
<keyword evidence="4 15" id="KW-0560">Oxidoreductase</keyword>
<dbReference type="AlphaFoldDB" id="A0A2K6GKG4"/>
<dbReference type="Pfam" id="PF00056">
    <property type="entry name" value="Ldh_1_N"/>
    <property type="match status" value="1"/>
</dbReference>
<reference evidence="18" key="2">
    <citation type="submission" date="2025-09" db="UniProtKB">
        <authorList>
            <consortium name="Ensembl"/>
        </authorList>
    </citation>
    <scope>IDENTIFICATION</scope>
</reference>
<dbReference type="Proteomes" id="UP000233160">
    <property type="component" value="Unassembled WGS sequence"/>
</dbReference>
<proteinExistence type="inferred from homology"/>
<evidence type="ECO:0000256" key="13">
    <source>
        <dbReference type="PIRSR" id="PIRSR000102-1"/>
    </source>
</evidence>
<evidence type="ECO:0000256" key="7">
    <source>
        <dbReference type="ARBA" id="ARBA00034331"/>
    </source>
</evidence>
<feature type="binding site" evidence="14">
    <location>
        <begin position="93"/>
        <end position="95"/>
    </location>
    <ligand>
        <name>NAD(+)</name>
        <dbReference type="ChEBI" id="CHEBI:57540"/>
    </ligand>
</feature>
<dbReference type="InterPro" id="IPR022383">
    <property type="entry name" value="Lactate/malate_DH_C"/>
</dbReference>
<dbReference type="InterPro" id="IPR001557">
    <property type="entry name" value="L-lactate/malate_DH"/>
</dbReference>
<dbReference type="InterPro" id="IPR001236">
    <property type="entry name" value="Lactate/malate_DH_N"/>
</dbReference>
<accession>A0A2K6GKG4</accession>
<dbReference type="Ensembl" id="ENSPCOT00000037463.1">
    <property type="protein sequence ID" value="ENSPCOP00000026694.1"/>
    <property type="gene ID" value="ENSPCOG00000025754.1"/>
</dbReference>
<comment type="function">
    <text evidence="9">Catalyzes the reduction of aromatic alpha-keto acids in the presence of NADH. Plays essential roles in the malate-aspartate shuttle and the tricarboxylic acid cycle, important in mitochondrial NADH supply for oxidative phosphorylation. Catalyzes the reduction of 2-oxoglutarate to 2-hydroxyglutarate, leading to elevated reactive oxygen species (ROS).</text>
</comment>
<dbReference type="EC" id="1.1.1.96" evidence="7"/>
<dbReference type="InterPro" id="IPR015955">
    <property type="entry name" value="Lactate_DH/Glyco_Ohase_4_C"/>
</dbReference>
<dbReference type="FunFam" id="3.40.50.720:FF:000010">
    <property type="entry name" value="Malate dehydrogenase"/>
    <property type="match status" value="1"/>
</dbReference>
<evidence type="ECO:0000256" key="5">
    <source>
        <dbReference type="ARBA" id="ARBA00023027"/>
    </source>
</evidence>
<evidence type="ECO:0000256" key="15">
    <source>
        <dbReference type="RuleBase" id="RU003369"/>
    </source>
</evidence>
<organism evidence="18 19">
    <name type="scientific">Propithecus coquereli</name>
    <name type="common">Coquerel's sifaka</name>
    <name type="synonym">Propithecus verreauxi coquereli</name>
    <dbReference type="NCBI Taxonomy" id="379532"/>
    <lineage>
        <taxon>Eukaryota</taxon>
        <taxon>Metazoa</taxon>
        <taxon>Chordata</taxon>
        <taxon>Craniata</taxon>
        <taxon>Vertebrata</taxon>
        <taxon>Euteleostomi</taxon>
        <taxon>Mammalia</taxon>
        <taxon>Eutheria</taxon>
        <taxon>Euarchontoglires</taxon>
        <taxon>Primates</taxon>
        <taxon>Strepsirrhini</taxon>
        <taxon>Lemuriformes</taxon>
        <taxon>Indriidae</taxon>
        <taxon>Propithecus</taxon>
    </lineage>
</organism>
<evidence type="ECO:0000256" key="2">
    <source>
        <dbReference type="ARBA" id="ARBA00012995"/>
    </source>
</evidence>
<dbReference type="PANTHER" id="PTHR23382">
    <property type="entry name" value="MALATE DEHYDROGENASE"/>
    <property type="match status" value="1"/>
</dbReference>
<protein>
    <recommendedName>
        <fullName evidence="3">Malate dehydrogenase, cytoplasmic</fullName>
        <ecNumber evidence="2">1.1.1.37</ecNumber>
        <ecNumber evidence="7">1.1.1.96</ecNumber>
    </recommendedName>
    <alternativeName>
        <fullName evidence="8">Aromatic alpha-keto acid reductase</fullName>
    </alternativeName>
    <alternativeName>
        <fullName evidence="6">Cytosolic malate dehydrogenase</fullName>
    </alternativeName>
</protein>
<evidence type="ECO:0000256" key="11">
    <source>
        <dbReference type="ARBA" id="ARBA00048549"/>
    </source>
</evidence>
<evidence type="ECO:0000256" key="10">
    <source>
        <dbReference type="ARBA" id="ARBA00048099"/>
    </source>
</evidence>
<evidence type="ECO:0000256" key="9">
    <source>
        <dbReference type="ARBA" id="ARBA00045153"/>
    </source>
</evidence>
<dbReference type="GO" id="GO:0006108">
    <property type="term" value="P:malate metabolic process"/>
    <property type="evidence" value="ECO:0007669"/>
    <property type="project" value="InterPro"/>
</dbReference>
<evidence type="ECO:0000256" key="6">
    <source>
        <dbReference type="ARBA" id="ARBA00030284"/>
    </source>
</evidence>
<feature type="binding site" evidence="14">
    <location>
        <position position="69"/>
    </location>
    <ligand>
        <name>NAD(+)</name>
        <dbReference type="ChEBI" id="CHEBI:57540"/>
    </ligand>
</feature>
<dbReference type="Gene3D" id="3.90.110.10">
    <property type="entry name" value="Lactate dehydrogenase/glycoside hydrolase, family 4, C-terminal"/>
    <property type="match status" value="1"/>
</dbReference>
<dbReference type="SUPFAM" id="SSF51735">
    <property type="entry name" value="NAD(P)-binding Rossmann-fold domains"/>
    <property type="match status" value="1"/>
</dbReference>
<dbReference type="Pfam" id="PF02866">
    <property type="entry name" value="Ldh_1_C"/>
    <property type="match status" value="1"/>
</dbReference>
<keyword evidence="5 14" id="KW-0520">NAD</keyword>
<comment type="similarity">
    <text evidence="1">Belongs to the LDH/MDH superfamily. MDH type 2 family.</text>
</comment>
<dbReference type="PIRSF" id="PIRSF000102">
    <property type="entry name" value="Lac_mal_DH"/>
    <property type="match status" value="1"/>
</dbReference>
<dbReference type="STRING" id="379532.ENSPCOP00000026694"/>
<evidence type="ECO:0000256" key="8">
    <source>
        <dbReference type="ARBA" id="ARBA00034373"/>
    </source>
</evidence>
<comment type="catalytic activity">
    <reaction evidence="12">
        <text>(S)-malate + NAD(+) = oxaloacetate + NADH + H(+)</text>
        <dbReference type="Rhea" id="RHEA:21432"/>
        <dbReference type="ChEBI" id="CHEBI:15378"/>
        <dbReference type="ChEBI" id="CHEBI:15589"/>
        <dbReference type="ChEBI" id="CHEBI:16452"/>
        <dbReference type="ChEBI" id="CHEBI:57540"/>
        <dbReference type="ChEBI" id="CHEBI:57945"/>
        <dbReference type="EC" id="1.1.1.37"/>
    </reaction>
    <physiologicalReaction direction="left-to-right" evidence="12">
        <dbReference type="Rhea" id="RHEA:21433"/>
    </physiologicalReaction>
    <physiologicalReaction direction="right-to-left" evidence="12">
        <dbReference type="Rhea" id="RHEA:21434"/>
    </physiologicalReaction>
</comment>
<dbReference type="InterPro" id="IPR036291">
    <property type="entry name" value="NAD(P)-bd_dom_sf"/>
</dbReference>
<comment type="catalytic activity">
    <reaction evidence="11">
        <text>(S)-2-hydroxyglutarate + NAD(+) = 2-oxoglutarate + NADH + H(+)</text>
        <dbReference type="Rhea" id="RHEA:57172"/>
        <dbReference type="ChEBI" id="CHEBI:15378"/>
        <dbReference type="ChEBI" id="CHEBI:16782"/>
        <dbReference type="ChEBI" id="CHEBI:16810"/>
        <dbReference type="ChEBI" id="CHEBI:57540"/>
        <dbReference type="ChEBI" id="CHEBI:57945"/>
    </reaction>
    <physiologicalReaction direction="right-to-left" evidence="11">
        <dbReference type="Rhea" id="RHEA:57174"/>
    </physiologicalReaction>
</comment>
<dbReference type="GO" id="GO:0047860">
    <property type="term" value="F:diiodophenylpyruvate reductase (NAD+) activity"/>
    <property type="evidence" value="ECO:0007669"/>
    <property type="project" value="UniProtKB-EC"/>
</dbReference>
<reference evidence="18" key="1">
    <citation type="submission" date="2025-08" db="UniProtKB">
        <authorList>
            <consortium name="Ensembl"/>
        </authorList>
    </citation>
    <scope>IDENTIFICATION</scope>
</reference>
<feature type="active site" description="Proton acceptor" evidence="13">
    <location>
        <position position="150"/>
    </location>
</feature>
<dbReference type="EC" id="1.1.1.37" evidence="2"/>
<name>A0A2K6GKG4_PROCO</name>
<comment type="catalytic activity">
    <reaction evidence="10">
        <text>(2R)-2-hydroxy-3-(4-hydroxyphenyl)propanoate + NAD(+) = 3-(4-hydroxyphenyl)pyruvate + NADH + H(+)</text>
        <dbReference type="Rhea" id="RHEA:10780"/>
        <dbReference type="ChEBI" id="CHEBI:10980"/>
        <dbReference type="ChEBI" id="CHEBI:15378"/>
        <dbReference type="ChEBI" id="CHEBI:36242"/>
        <dbReference type="ChEBI" id="CHEBI:57540"/>
        <dbReference type="ChEBI" id="CHEBI:57945"/>
    </reaction>
    <physiologicalReaction direction="right-to-left" evidence="10">
        <dbReference type="Rhea" id="RHEA:10782"/>
    </physiologicalReaction>
</comment>
<evidence type="ECO:0000313" key="19">
    <source>
        <dbReference type="Proteomes" id="UP000233160"/>
    </source>
</evidence>
<dbReference type="InterPro" id="IPR010945">
    <property type="entry name" value="Malate_DH_type2"/>
</dbReference>
<evidence type="ECO:0000259" key="16">
    <source>
        <dbReference type="Pfam" id="PF00056"/>
    </source>
</evidence>
<sequence length="269" mass="29211">MSEPIRSLVTGAAGQVAYSLLYDCALPLLKDVITTDEEEVAFKGLDVAILMGSMPRREGMERKDLLKANVKIFKSQGAALEKYAKKSVKAIVVGNLVNTNCLTASKSAPSLSKENFSCLMGLDHNQAKSQIALKLAVTADDVKNYSDVNHAKVKLQGKEVGIYEQRGAAVMKAQKLSSATSAVKAISDHARDIWSGTLEGEFVSMGVISDSNSYGTPDDLLYSFPAVINKTWKFVEALPINDFSREKMDLTAKELAEEKETAFEFLSSA</sequence>
<feature type="domain" description="Lactate/malate dehydrogenase N-terminal" evidence="16">
    <location>
        <begin position="21"/>
        <end position="116"/>
    </location>
</feature>
<evidence type="ECO:0000256" key="3">
    <source>
        <dbReference type="ARBA" id="ARBA00019899"/>
    </source>
</evidence>
<evidence type="ECO:0000256" key="4">
    <source>
        <dbReference type="ARBA" id="ARBA00023002"/>
    </source>
</evidence>
<keyword evidence="19" id="KW-1185">Reference proteome</keyword>
<evidence type="ECO:0000256" key="12">
    <source>
        <dbReference type="ARBA" id="ARBA00048554"/>
    </source>
</evidence>
<dbReference type="SUPFAM" id="SSF56327">
    <property type="entry name" value="LDH C-terminal domain-like"/>
    <property type="match status" value="1"/>
</dbReference>
<dbReference type="GO" id="GO:0030060">
    <property type="term" value="F:L-malate dehydrogenase (NAD+) activity"/>
    <property type="evidence" value="ECO:0007669"/>
    <property type="project" value="UniProtKB-EC"/>
</dbReference>
<dbReference type="Gene3D" id="3.40.50.720">
    <property type="entry name" value="NAD(P)-binding Rossmann-like Domain"/>
    <property type="match status" value="1"/>
</dbReference>
<evidence type="ECO:0000259" key="17">
    <source>
        <dbReference type="Pfam" id="PF02866"/>
    </source>
</evidence>
<evidence type="ECO:0000256" key="14">
    <source>
        <dbReference type="PIRSR" id="PIRSR000102-3"/>
    </source>
</evidence>
<evidence type="ECO:0000256" key="1">
    <source>
        <dbReference type="ARBA" id="ARBA00009613"/>
    </source>
</evidence>